<dbReference type="PATRIC" id="fig|888019.4.peg.398"/>
<proteinExistence type="predicted"/>
<accession>U7V6A2</accession>
<organism evidence="1 2">
    <name type="scientific">Rothia aeria F0184</name>
    <dbReference type="NCBI Taxonomy" id="888019"/>
    <lineage>
        <taxon>Bacteria</taxon>
        <taxon>Bacillati</taxon>
        <taxon>Actinomycetota</taxon>
        <taxon>Actinomycetes</taxon>
        <taxon>Micrococcales</taxon>
        <taxon>Micrococcaceae</taxon>
        <taxon>Rothia</taxon>
    </lineage>
</organism>
<comment type="caution">
    <text evidence="1">The sequence shown here is derived from an EMBL/GenBank/DDBJ whole genome shotgun (WGS) entry which is preliminary data.</text>
</comment>
<dbReference type="AlphaFoldDB" id="U7V6A2"/>
<gene>
    <name evidence="1" type="ORF">HMPREF0742_00461</name>
</gene>
<dbReference type="Proteomes" id="UP000017174">
    <property type="component" value="Unassembled WGS sequence"/>
</dbReference>
<dbReference type="HOGENOM" id="CLU_3295920_0_0_11"/>
<reference evidence="1 2" key="1">
    <citation type="submission" date="2013-08" db="EMBL/GenBank/DDBJ databases">
        <authorList>
            <person name="Weinstock G."/>
            <person name="Sodergren E."/>
            <person name="Wylie T."/>
            <person name="Fulton L."/>
            <person name="Fulton R."/>
            <person name="Fronick C."/>
            <person name="O'Laughlin M."/>
            <person name="Godfrey J."/>
            <person name="Miner T."/>
            <person name="Herter B."/>
            <person name="Appelbaum E."/>
            <person name="Cordes M."/>
            <person name="Lek S."/>
            <person name="Wollam A."/>
            <person name="Pepin K.H."/>
            <person name="Palsikar V.B."/>
            <person name="Mitreva M."/>
            <person name="Wilson R.K."/>
        </authorList>
    </citation>
    <scope>NUCLEOTIDE SEQUENCE [LARGE SCALE GENOMIC DNA]</scope>
    <source>
        <strain evidence="1 2">F0184</strain>
    </source>
</reference>
<dbReference type="EMBL" id="AXZG01000014">
    <property type="protein sequence ID" value="ERT67217.1"/>
    <property type="molecule type" value="Genomic_DNA"/>
</dbReference>
<evidence type="ECO:0000313" key="2">
    <source>
        <dbReference type="Proteomes" id="UP000017174"/>
    </source>
</evidence>
<sequence>MMVIASLLKTFYNRIRKPYPAALFIHEQVDFGMSSYLLAS</sequence>
<protein>
    <submittedName>
        <fullName evidence="1">Uncharacterized protein</fullName>
    </submittedName>
</protein>
<name>U7V6A2_9MICC</name>
<evidence type="ECO:0000313" key="1">
    <source>
        <dbReference type="EMBL" id="ERT67217.1"/>
    </source>
</evidence>